<dbReference type="KEGG" id="den:MHIR_DE00558"/>
<evidence type="ECO:0000313" key="8">
    <source>
        <dbReference type="EMBL" id="CUX96800.1"/>
    </source>
</evidence>
<dbReference type="Proteomes" id="UP000095322">
    <property type="component" value="Chromosome I"/>
</dbReference>
<evidence type="ECO:0000256" key="1">
    <source>
        <dbReference type="ARBA" id="ARBA00004429"/>
    </source>
</evidence>
<dbReference type="STRING" id="1778262.MHIR_DE00558"/>
<protein>
    <recommendedName>
        <fullName evidence="7">UPF0259 membrane protein MHIR_DE00558</fullName>
    </recommendedName>
</protein>
<evidence type="ECO:0000313" key="9">
    <source>
        <dbReference type="Proteomes" id="UP000095322"/>
    </source>
</evidence>
<keyword evidence="3 7" id="KW-1003">Cell membrane</keyword>
<evidence type="ECO:0000256" key="2">
    <source>
        <dbReference type="ARBA" id="ARBA00005633"/>
    </source>
</evidence>
<organism evidence="8 9">
    <name type="scientific">Candidatus Doolittlea endobia</name>
    <dbReference type="NCBI Taxonomy" id="1778262"/>
    <lineage>
        <taxon>Bacteria</taxon>
        <taxon>Pseudomonadati</taxon>
        <taxon>Pseudomonadota</taxon>
        <taxon>Gammaproteobacteria</taxon>
        <taxon>Enterobacterales</taxon>
        <taxon>Enterobacteriaceae</taxon>
        <taxon>Candidatus Doolittlea</taxon>
    </lineage>
</organism>
<feature type="transmembrane region" description="Helical" evidence="7">
    <location>
        <begin position="144"/>
        <end position="168"/>
    </location>
</feature>
<name>A0A143WSX6_9ENTR</name>
<keyword evidence="9" id="KW-1185">Reference proteome</keyword>
<keyword evidence="4 7" id="KW-0812">Transmembrane</keyword>
<dbReference type="RefSeq" id="WP_067566153.1">
    <property type="nucleotide sequence ID" value="NZ_LN999833.1"/>
</dbReference>
<evidence type="ECO:0000256" key="6">
    <source>
        <dbReference type="ARBA" id="ARBA00023136"/>
    </source>
</evidence>
<accession>A0A143WSX6</accession>
<dbReference type="OrthoDB" id="6454524at2"/>
<dbReference type="HAMAP" id="MF_01067">
    <property type="entry name" value="UPF0259"/>
    <property type="match status" value="1"/>
</dbReference>
<dbReference type="EMBL" id="LN999833">
    <property type="protein sequence ID" value="CUX96800.1"/>
    <property type="molecule type" value="Genomic_DNA"/>
</dbReference>
<keyword evidence="6 7" id="KW-0472">Membrane</keyword>
<feature type="transmembrane region" description="Helical" evidence="7">
    <location>
        <begin position="216"/>
        <end position="241"/>
    </location>
</feature>
<dbReference type="GO" id="GO:0005886">
    <property type="term" value="C:plasma membrane"/>
    <property type="evidence" value="ECO:0007669"/>
    <property type="project" value="UniProtKB-SubCell"/>
</dbReference>
<feature type="transmembrane region" description="Helical" evidence="7">
    <location>
        <begin position="117"/>
        <end position="138"/>
    </location>
</feature>
<evidence type="ECO:0000256" key="7">
    <source>
        <dbReference type="HAMAP-Rule" id="MF_01067"/>
    </source>
</evidence>
<gene>
    <name evidence="8" type="ORF">MHIR_DE00558</name>
</gene>
<feature type="transmembrane region" description="Helical" evidence="7">
    <location>
        <begin position="189"/>
        <end position="210"/>
    </location>
</feature>
<feature type="transmembrane region" description="Helical" evidence="7">
    <location>
        <begin position="85"/>
        <end position="105"/>
    </location>
</feature>
<keyword evidence="5 7" id="KW-1133">Transmembrane helix</keyword>
<dbReference type="InterPro" id="IPR009627">
    <property type="entry name" value="UPF0259"/>
</dbReference>
<evidence type="ECO:0000256" key="5">
    <source>
        <dbReference type="ARBA" id="ARBA00022989"/>
    </source>
</evidence>
<evidence type="ECO:0000256" key="4">
    <source>
        <dbReference type="ARBA" id="ARBA00022692"/>
    </source>
</evidence>
<sequence>MPIRARTLCNDMLNFARNQFTNILLLALLTALISIVLSHVLSPGSEQLITLSDGRHIDDTANMSFQQRIQHMSMEQQRILLKASAANSLAGLIGDVLLVGGLLTMIRQVSNRHSISVLRAICLSAPLFPRLLLLIFFTTLLVQLGLLLIVIPGIMLAIAFSLSPIIVTNDNLSAIKSMRLSASLALANLRLLAPAVLVWLLAKSAILLLATRFALVSPFVTAILLNGLSNLITILLLIYLYRLYMFLRQA</sequence>
<feature type="transmembrane region" description="Helical" evidence="7">
    <location>
        <begin position="20"/>
        <end position="41"/>
    </location>
</feature>
<dbReference type="Pfam" id="PF06790">
    <property type="entry name" value="UPF0259"/>
    <property type="match status" value="1"/>
</dbReference>
<evidence type="ECO:0000256" key="3">
    <source>
        <dbReference type="ARBA" id="ARBA00022475"/>
    </source>
</evidence>
<dbReference type="AlphaFoldDB" id="A0A143WSX6"/>
<proteinExistence type="inferred from homology"/>
<dbReference type="NCBIfam" id="NF002774">
    <property type="entry name" value="PRK02868.1"/>
    <property type="match status" value="1"/>
</dbReference>
<comment type="subcellular location">
    <subcellularLocation>
        <location evidence="1">Cell inner membrane</location>
        <topology evidence="1">Multi-pass membrane protein</topology>
    </subcellularLocation>
    <subcellularLocation>
        <location evidence="7">Cell membrane</location>
        <topology evidence="7">Multi-pass membrane protein</topology>
    </subcellularLocation>
</comment>
<reference evidence="9" key="1">
    <citation type="submission" date="2016-01" db="EMBL/GenBank/DDBJ databases">
        <authorList>
            <person name="Husnik F."/>
        </authorList>
    </citation>
    <scope>NUCLEOTIDE SEQUENCE [LARGE SCALE GENOMIC DNA]</scope>
</reference>
<dbReference type="PATRIC" id="fig|1778262.3.peg.1022"/>
<comment type="similarity">
    <text evidence="2 7">Belongs to the UPF0259 family.</text>
</comment>